<proteinExistence type="predicted"/>
<evidence type="ECO:0000256" key="1">
    <source>
        <dbReference type="SAM" id="SignalP"/>
    </source>
</evidence>
<feature type="signal peptide" evidence="1">
    <location>
        <begin position="1"/>
        <end position="21"/>
    </location>
</feature>
<gene>
    <name evidence="2" type="ORF">NPRO_09100</name>
</gene>
<dbReference type="EMBL" id="AP021858">
    <property type="protein sequence ID" value="BBO23315.1"/>
    <property type="molecule type" value="Genomic_DNA"/>
</dbReference>
<dbReference type="Proteomes" id="UP000662873">
    <property type="component" value="Chromosome"/>
</dbReference>
<keyword evidence="1" id="KW-0732">Signal</keyword>
<name>A0A809RFT6_9BACT</name>
<reference evidence="2" key="1">
    <citation type="journal article" name="DNA Res.">
        <title>The physiological potential of anammox bacteria as revealed by their core genome structure.</title>
        <authorList>
            <person name="Okubo T."/>
            <person name="Toyoda A."/>
            <person name="Fukuhara K."/>
            <person name="Uchiyama I."/>
            <person name="Harigaya Y."/>
            <person name="Kuroiwa M."/>
            <person name="Suzuki T."/>
            <person name="Murakami Y."/>
            <person name="Suwa Y."/>
            <person name="Takami H."/>
        </authorList>
    </citation>
    <scope>NUCLEOTIDE SEQUENCE</scope>
    <source>
        <strain evidence="2">317325-2</strain>
    </source>
</reference>
<evidence type="ECO:0000313" key="3">
    <source>
        <dbReference type="Proteomes" id="UP000662873"/>
    </source>
</evidence>
<dbReference type="KEGG" id="npy:NPRO_09100"/>
<sequence>MHHRLIPLFALAVTVSSGAIAQEMQQIPVGPQQPVQQLTTAKAVVVDTRQFLPQVNVEKRDLIVRPENPFKPPWREMKVEPNSLPVGEVQDYQRIELRDGRALFPGIGYTGWIPPDPDIGVGPNHIVGVVNVDLAFFTHAGSKTFQQPISTFFASVGAGPTADLFDPKVFFDRIHQRFVVVCLEMKTSPQTSKVLFGVSDDADPNGTWYLYRFEAARVISGSNTWADYPGAGYNKDAYVVSMNQFTFSGFAFRGVQFIVIRKSTVLSGGAATTHYFLDTNEFGAQVAEMVDSSIDRVYTASDFNSGNMKIHAFRNLTTTPLMDSAFLAIPSFTYPSTNATSPGGRSLDVLDGRLINVVFRNGKMVTAHGVRSPTSSDNVVRWYELNTNNYPSSAMTVAQSGNVAGTAGQHYFMPALFINEFGDISMIFTRSSSTIVADIMVAGRKTTDAPGTMGAPVLLESASGSTYGFSGFNRWGDYFGIETNPNNETTFWGVAMTGTTSSAWRTAIRDWNVTLPVTLNSVTLNSSTVIGGNSVGGQVNMSGNAPSGGYVVSLSSNVPAAATVPSTVTVPSGSSTAGFTVSTSVVSVDTAVTITASFRGTNRTVGLTVQWAWVIVNPSSFAKVGIHISGNLNSLFASDDDRMRLGVDPGVDQFPPVQLFLSATAPVANPSKLEFTLETRASTTFRGQRLMLFNWATNRYDTVDYRFPGLSDSSFTVSLTSSASDYIRASDRLMRAYIAWDDLASEVAGLWNVDIDQSNWKIFR</sequence>
<feature type="chain" id="PRO_5035173324" evidence="1">
    <location>
        <begin position="22"/>
        <end position="764"/>
    </location>
</feature>
<accession>A0A809RFT6</accession>
<organism evidence="2 3">
    <name type="scientific">Candidatus Nitrosymbiomonas proteolyticus</name>
    <dbReference type="NCBI Taxonomy" id="2608984"/>
    <lineage>
        <taxon>Bacteria</taxon>
        <taxon>Bacillati</taxon>
        <taxon>Armatimonadota</taxon>
        <taxon>Armatimonadota incertae sedis</taxon>
        <taxon>Candidatus Nitrosymbiomonas</taxon>
    </lineage>
</organism>
<evidence type="ECO:0000313" key="2">
    <source>
        <dbReference type="EMBL" id="BBO23315.1"/>
    </source>
</evidence>
<dbReference type="AlphaFoldDB" id="A0A809RFT6"/>
<protein>
    <submittedName>
        <fullName evidence="2">Uncharacterized protein</fullName>
    </submittedName>
</protein>